<evidence type="ECO:0000313" key="2">
    <source>
        <dbReference type="EMBL" id="EAW09281.1"/>
    </source>
</evidence>
<name>A1CJF7_ASPCL</name>
<reference evidence="2 3" key="1">
    <citation type="journal article" date="2008" name="PLoS Genet.">
        <title>Genomic islands in the pathogenic filamentous fungus Aspergillus fumigatus.</title>
        <authorList>
            <person name="Fedorova N.D."/>
            <person name="Khaldi N."/>
            <person name="Joardar V.S."/>
            <person name="Maiti R."/>
            <person name="Amedeo P."/>
            <person name="Anderson M.J."/>
            <person name="Crabtree J."/>
            <person name="Silva J.C."/>
            <person name="Badger J.H."/>
            <person name="Albarraq A."/>
            <person name="Angiuoli S."/>
            <person name="Bussey H."/>
            <person name="Bowyer P."/>
            <person name="Cotty P.J."/>
            <person name="Dyer P.S."/>
            <person name="Egan A."/>
            <person name="Galens K."/>
            <person name="Fraser-Liggett C.M."/>
            <person name="Haas B.J."/>
            <person name="Inman J.M."/>
            <person name="Kent R."/>
            <person name="Lemieux S."/>
            <person name="Malavazi I."/>
            <person name="Orvis J."/>
            <person name="Roemer T."/>
            <person name="Ronning C.M."/>
            <person name="Sundaram J.P."/>
            <person name="Sutton G."/>
            <person name="Turner G."/>
            <person name="Venter J.C."/>
            <person name="White O.R."/>
            <person name="Whitty B.R."/>
            <person name="Youngman P."/>
            <person name="Wolfe K.H."/>
            <person name="Goldman G.H."/>
            <person name="Wortman J.R."/>
            <person name="Jiang B."/>
            <person name="Denning D.W."/>
            <person name="Nierman W.C."/>
        </authorList>
    </citation>
    <scope>NUCLEOTIDE SEQUENCE [LARGE SCALE GENOMIC DNA]</scope>
    <source>
        <strain evidence="3">ATCC 1007 / CBS 513.65 / DSM 816 / NCTC 3887 / NRRL 1</strain>
    </source>
</reference>
<dbReference type="GeneID" id="4703453"/>
<dbReference type="Proteomes" id="UP000006701">
    <property type="component" value="Unassembled WGS sequence"/>
</dbReference>
<evidence type="ECO:0000313" key="3">
    <source>
        <dbReference type="Proteomes" id="UP000006701"/>
    </source>
</evidence>
<dbReference type="RefSeq" id="XP_001270707.1">
    <property type="nucleotide sequence ID" value="XM_001270706.1"/>
</dbReference>
<feature type="compositionally biased region" description="Basic and acidic residues" evidence="1">
    <location>
        <begin position="139"/>
        <end position="158"/>
    </location>
</feature>
<accession>A1CJF7</accession>
<dbReference type="KEGG" id="act:ACLA_034840"/>
<dbReference type="EMBL" id="DS027056">
    <property type="protein sequence ID" value="EAW09281.1"/>
    <property type="molecule type" value="Genomic_DNA"/>
</dbReference>
<evidence type="ECO:0000256" key="1">
    <source>
        <dbReference type="SAM" id="MobiDB-lite"/>
    </source>
</evidence>
<gene>
    <name evidence="2" type="ORF">ACLA_034840</name>
</gene>
<feature type="region of interest" description="Disordered" evidence="1">
    <location>
        <begin position="137"/>
        <end position="186"/>
    </location>
</feature>
<dbReference type="AlphaFoldDB" id="A1CJF7"/>
<keyword evidence="3" id="KW-1185">Reference proteome</keyword>
<dbReference type="VEuPathDB" id="FungiDB:ACLA_034840"/>
<protein>
    <submittedName>
        <fullName evidence="2">Uncharacterized protein</fullName>
    </submittedName>
</protein>
<organism evidence="2 3">
    <name type="scientific">Aspergillus clavatus (strain ATCC 1007 / CBS 513.65 / DSM 816 / NCTC 3887 / NRRL 1 / QM 1276 / 107)</name>
    <dbReference type="NCBI Taxonomy" id="344612"/>
    <lineage>
        <taxon>Eukaryota</taxon>
        <taxon>Fungi</taxon>
        <taxon>Dikarya</taxon>
        <taxon>Ascomycota</taxon>
        <taxon>Pezizomycotina</taxon>
        <taxon>Eurotiomycetes</taxon>
        <taxon>Eurotiomycetidae</taxon>
        <taxon>Eurotiales</taxon>
        <taxon>Aspergillaceae</taxon>
        <taxon>Aspergillus</taxon>
        <taxon>Aspergillus subgen. Fumigati</taxon>
    </lineage>
</organism>
<dbReference type="OrthoDB" id="5227681at2759"/>
<sequence>MAPEDKDPFAINQPALTQSGKPLFPASPNPFQIPHLRSLHCFPGQSSKPHAHDHLPTAPTMQAVPESRQQTFEEIYGPPENFLEIEACPQSANPRHIPQHVHVVRDRVPHQHPRVQAQALGRAPPLLRLRILPRHPRAREHARDHPAAAREGVHEPVQRRCHRASPGGPAAVSADRGRASVVADGE</sequence>
<feature type="region of interest" description="Disordered" evidence="1">
    <location>
        <begin position="1"/>
        <end position="30"/>
    </location>
</feature>
<dbReference type="HOGENOM" id="CLU_1454059_0_0_1"/>
<proteinExistence type="predicted"/>